<evidence type="ECO:0000259" key="8">
    <source>
        <dbReference type="SMART" id="SM00563"/>
    </source>
</evidence>
<comment type="similarity">
    <text evidence="2 7">Belongs to the 1-acyl-sn-glycerol-3-phosphate acyltransferase family.</text>
</comment>
<evidence type="ECO:0000313" key="10">
    <source>
        <dbReference type="Proteomes" id="UP001224418"/>
    </source>
</evidence>
<keyword evidence="5 7" id="KW-0443">Lipid metabolism</keyword>
<dbReference type="SMART" id="SM00563">
    <property type="entry name" value="PlsC"/>
    <property type="match status" value="1"/>
</dbReference>
<keyword evidence="10" id="KW-1185">Reference proteome</keyword>
<proteinExistence type="inferred from homology"/>
<dbReference type="EC" id="2.3.1.51" evidence="7"/>
<dbReference type="PANTHER" id="PTHR10434">
    <property type="entry name" value="1-ACYL-SN-GLYCEROL-3-PHOSPHATE ACYLTRANSFERASE"/>
    <property type="match status" value="1"/>
</dbReference>
<evidence type="ECO:0000256" key="1">
    <source>
        <dbReference type="ARBA" id="ARBA00005189"/>
    </source>
</evidence>
<protein>
    <recommendedName>
        <fullName evidence="7">1-acyl-sn-glycerol-3-phosphate acyltransferase</fullName>
        <ecNumber evidence="7">2.3.1.51</ecNumber>
    </recommendedName>
</protein>
<comment type="domain">
    <text evidence="7">The HXXXXD motif is essential for acyltransferase activity and may constitute the binding site for the phosphate moiety of the glycerol-3-phosphate.</text>
</comment>
<evidence type="ECO:0000256" key="3">
    <source>
        <dbReference type="ARBA" id="ARBA00022516"/>
    </source>
</evidence>
<dbReference type="PANTHER" id="PTHR10434:SF64">
    <property type="entry name" value="1-ACYL-SN-GLYCEROL-3-PHOSPHATE ACYLTRANSFERASE-RELATED"/>
    <property type="match status" value="1"/>
</dbReference>
<keyword evidence="4 7" id="KW-0808">Transferase</keyword>
<keyword evidence="3 7" id="KW-0444">Lipid biosynthesis</keyword>
<evidence type="ECO:0000313" key="9">
    <source>
        <dbReference type="EMBL" id="MDQ0478485.1"/>
    </source>
</evidence>
<comment type="pathway">
    <text evidence="1">Lipid metabolism.</text>
</comment>
<sequence length="234" mass="26621">MRTYLLYLEFALYMIGCSFKKAKYNKLKKKSEEEAQKYLETCVKGWAQFIVKKIPLNVEITGLDNIPKEACLFVSNHQSFLDIPVLLSNLPGMVGFVAKKELATSPMITFWMEQIGCVFIDRENPREGIKAILKGVENLKNGKSMLIFPEGTRSKCQQMNDFKKGSLKMAQKSGAPVVPITLDGTYKSYEGNNKKIKSDTVKIKIHKPIYINNLDKEEKDSIHTKVQEIIKNGF</sequence>
<dbReference type="EMBL" id="JAUSWN010000001">
    <property type="protein sequence ID" value="MDQ0478485.1"/>
    <property type="molecule type" value="Genomic_DNA"/>
</dbReference>
<evidence type="ECO:0000256" key="4">
    <source>
        <dbReference type="ARBA" id="ARBA00022679"/>
    </source>
</evidence>
<name>A0ABU0JN50_HATLI</name>
<gene>
    <name evidence="9" type="ORF">QOZ93_000186</name>
</gene>
<comment type="caution">
    <text evidence="9">The sequence shown here is derived from an EMBL/GenBank/DDBJ whole genome shotgun (WGS) entry which is preliminary data.</text>
</comment>
<dbReference type="InterPro" id="IPR004552">
    <property type="entry name" value="AGP_acyltrans"/>
</dbReference>
<feature type="domain" description="Phospholipid/glycerol acyltransferase" evidence="8">
    <location>
        <begin position="71"/>
        <end position="185"/>
    </location>
</feature>
<dbReference type="RefSeq" id="WP_307354768.1">
    <property type="nucleotide sequence ID" value="NZ_BAAACJ010000024.1"/>
</dbReference>
<keyword evidence="7" id="KW-1208">Phospholipid metabolism</keyword>
<dbReference type="SUPFAM" id="SSF69593">
    <property type="entry name" value="Glycerol-3-phosphate (1)-acyltransferase"/>
    <property type="match status" value="1"/>
</dbReference>
<keyword evidence="7" id="KW-0594">Phospholipid biosynthesis</keyword>
<dbReference type="NCBIfam" id="TIGR00530">
    <property type="entry name" value="AGP_acyltrn"/>
    <property type="match status" value="1"/>
</dbReference>
<evidence type="ECO:0000256" key="5">
    <source>
        <dbReference type="ARBA" id="ARBA00023098"/>
    </source>
</evidence>
<organism evidence="9 10">
    <name type="scientific">Hathewaya limosa</name>
    <name type="common">Clostridium limosum</name>
    <dbReference type="NCBI Taxonomy" id="1536"/>
    <lineage>
        <taxon>Bacteria</taxon>
        <taxon>Bacillati</taxon>
        <taxon>Bacillota</taxon>
        <taxon>Clostridia</taxon>
        <taxon>Eubacteriales</taxon>
        <taxon>Clostridiaceae</taxon>
        <taxon>Hathewaya</taxon>
    </lineage>
</organism>
<reference evidence="9 10" key="1">
    <citation type="submission" date="2023-07" db="EMBL/GenBank/DDBJ databases">
        <title>Genomic Encyclopedia of Type Strains, Phase IV (KMG-IV): sequencing the most valuable type-strain genomes for metagenomic binning, comparative biology and taxonomic classification.</title>
        <authorList>
            <person name="Goeker M."/>
        </authorList>
    </citation>
    <scope>NUCLEOTIDE SEQUENCE [LARGE SCALE GENOMIC DNA]</scope>
    <source>
        <strain evidence="9 10">DSM 1400</strain>
    </source>
</reference>
<comment type="catalytic activity">
    <reaction evidence="7">
        <text>a 1-acyl-sn-glycero-3-phosphate + an acyl-CoA = a 1,2-diacyl-sn-glycero-3-phosphate + CoA</text>
        <dbReference type="Rhea" id="RHEA:19709"/>
        <dbReference type="ChEBI" id="CHEBI:57287"/>
        <dbReference type="ChEBI" id="CHEBI:57970"/>
        <dbReference type="ChEBI" id="CHEBI:58342"/>
        <dbReference type="ChEBI" id="CHEBI:58608"/>
        <dbReference type="EC" id="2.3.1.51"/>
    </reaction>
</comment>
<keyword evidence="6 7" id="KW-0012">Acyltransferase</keyword>
<dbReference type="Proteomes" id="UP001224418">
    <property type="component" value="Unassembled WGS sequence"/>
</dbReference>
<evidence type="ECO:0000256" key="7">
    <source>
        <dbReference type="RuleBase" id="RU361267"/>
    </source>
</evidence>
<dbReference type="Pfam" id="PF01553">
    <property type="entry name" value="Acyltransferase"/>
    <property type="match status" value="1"/>
</dbReference>
<dbReference type="CDD" id="cd07989">
    <property type="entry name" value="LPLAT_AGPAT-like"/>
    <property type="match status" value="1"/>
</dbReference>
<accession>A0ABU0JN50</accession>
<evidence type="ECO:0000256" key="6">
    <source>
        <dbReference type="ARBA" id="ARBA00023315"/>
    </source>
</evidence>
<evidence type="ECO:0000256" key="2">
    <source>
        <dbReference type="ARBA" id="ARBA00008655"/>
    </source>
</evidence>
<dbReference type="InterPro" id="IPR002123">
    <property type="entry name" value="Plipid/glycerol_acylTrfase"/>
</dbReference>
<dbReference type="GO" id="GO:0003841">
    <property type="term" value="F:1-acylglycerol-3-phosphate O-acyltransferase activity"/>
    <property type="evidence" value="ECO:0007669"/>
    <property type="project" value="UniProtKB-EC"/>
</dbReference>